<comment type="caution">
    <text evidence="1">The sequence shown here is derived from an EMBL/GenBank/DDBJ whole genome shotgun (WGS) entry which is preliminary data.</text>
</comment>
<reference evidence="1" key="1">
    <citation type="journal article" date="2020" name="Nat. Commun.">
        <title>Large-scale genome sequencing of mycorrhizal fungi provides insights into the early evolution of symbiotic traits.</title>
        <authorList>
            <person name="Miyauchi S."/>
            <person name="Kiss E."/>
            <person name="Kuo A."/>
            <person name="Drula E."/>
            <person name="Kohler A."/>
            <person name="Sanchez-Garcia M."/>
            <person name="Morin E."/>
            <person name="Andreopoulos B."/>
            <person name="Barry K.W."/>
            <person name="Bonito G."/>
            <person name="Buee M."/>
            <person name="Carver A."/>
            <person name="Chen C."/>
            <person name="Cichocki N."/>
            <person name="Clum A."/>
            <person name="Culley D."/>
            <person name="Crous P.W."/>
            <person name="Fauchery L."/>
            <person name="Girlanda M."/>
            <person name="Hayes R.D."/>
            <person name="Keri Z."/>
            <person name="LaButti K."/>
            <person name="Lipzen A."/>
            <person name="Lombard V."/>
            <person name="Magnuson J."/>
            <person name="Maillard F."/>
            <person name="Murat C."/>
            <person name="Nolan M."/>
            <person name="Ohm R.A."/>
            <person name="Pangilinan J."/>
            <person name="Pereira M.F."/>
            <person name="Perotto S."/>
            <person name="Peter M."/>
            <person name="Pfister S."/>
            <person name="Riley R."/>
            <person name="Sitrit Y."/>
            <person name="Stielow J.B."/>
            <person name="Szollosi G."/>
            <person name="Zifcakova L."/>
            <person name="Stursova M."/>
            <person name="Spatafora J.W."/>
            <person name="Tedersoo L."/>
            <person name="Vaario L.M."/>
            <person name="Yamada A."/>
            <person name="Yan M."/>
            <person name="Wang P."/>
            <person name="Xu J."/>
            <person name="Bruns T."/>
            <person name="Baldrian P."/>
            <person name="Vilgalys R."/>
            <person name="Dunand C."/>
            <person name="Henrissat B."/>
            <person name="Grigoriev I.V."/>
            <person name="Hibbett D."/>
            <person name="Nagy L.G."/>
            <person name="Martin F.M."/>
        </authorList>
    </citation>
    <scope>NUCLEOTIDE SEQUENCE</scope>
    <source>
        <strain evidence="1">UH-Tt-Lm1</strain>
    </source>
</reference>
<organism evidence="1 2">
    <name type="scientific">Thelephora terrestris</name>
    <dbReference type="NCBI Taxonomy" id="56493"/>
    <lineage>
        <taxon>Eukaryota</taxon>
        <taxon>Fungi</taxon>
        <taxon>Dikarya</taxon>
        <taxon>Basidiomycota</taxon>
        <taxon>Agaricomycotina</taxon>
        <taxon>Agaricomycetes</taxon>
        <taxon>Thelephorales</taxon>
        <taxon>Thelephoraceae</taxon>
        <taxon>Thelephora</taxon>
    </lineage>
</organism>
<gene>
    <name evidence="1" type="ORF">BJ322DRAFT_1040813</name>
</gene>
<evidence type="ECO:0000313" key="1">
    <source>
        <dbReference type="EMBL" id="KAF9791273.1"/>
    </source>
</evidence>
<proteinExistence type="predicted"/>
<evidence type="ECO:0000313" key="2">
    <source>
        <dbReference type="Proteomes" id="UP000736335"/>
    </source>
</evidence>
<reference evidence="1" key="2">
    <citation type="submission" date="2020-11" db="EMBL/GenBank/DDBJ databases">
        <authorList>
            <consortium name="DOE Joint Genome Institute"/>
            <person name="Kuo A."/>
            <person name="Miyauchi S."/>
            <person name="Kiss E."/>
            <person name="Drula E."/>
            <person name="Kohler A."/>
            <person name="Sanchez-Garcia M."/>
            <person name="Andreopoulos B."/>
            <person name="Barry K.W."/>
            <person name="Bonito G."/>
            <person name="Buee M."/>
            <person name="Carver A."/>
            <person name="Chen C."/>
            <person name="Cichocki N."/>
            <person name="Clum A."/>
            <person name="Culley D."/>
            <person name="Crous P.W."/>
            <person name="Fauchery L."/>
            <person name="Girlanda M."/>
            <person name="Hayes R."/>
            <person name="Keri Z."/>
            <person name="Labutti K."/>
            <person name="Lipzen A."/>
            <person name="Lombard V."/>
            <person name="Magnuson J."/>
            <person name="Maillard F."/>
            <person name="Morin E."/>
            <person name="Murat C."/>
            <person name="Nolan M."/>
            <person name="Ohm R."/>
            <person name="Pangilinan J."/>
            <person name="Pereira M."/>
            <person name="Perotto S."/>
            <person name="Peter M."/>
            <person name="Riley R."/>
            <person name="Sitrit Y."/>
            <person name="Stielow B."/>
            <person name="Szollosi G."/>
            <person name="Zifcakova L."/>
            <person name="Stursova M."/>
            <person name="Spatafora J.W."/>
            <person name="Tedersoo L."/>
            <person name="Vaario L.-M."/>
            <person name="Yamada A."/>
            <person name="Yan M."/>
            <person name="Wang P."/>
            <person name="Xu J."/>
            <person name="Bruns T."/>
            <person name="Baldrian P."/>
            <person name="Vilgalys R."/>
            <person name="Henrissat B."/>
            <person name="Grigoriev I.V."/>
            <person name="Hibbett D."/>
            <person name="Nagy L.G."/>
            <person name="Martin F.M."/>
        </authorList>
    </citation>
    <scope>NUCLEOTIDE SEQUENCE</scope>
    <source>
        <strain evidence="1">UH-Tt-Lm1</strain>
    </source>
</reference>
<name>A0A9P6HNK3_9AGAM</name>
<accession>A0A9P6HNK3</accession>
<dbReference type="Proteomes" id="UP000736335">
    <property type="component" value="Unassembled WGS sequence"/>
</dbReference>
<dbReference type="EMBL" id="WIUZ02000002">
    <property type="protein sequence ID" value="KAF9791273.1"/>
    <property type="molecule type" value="Genomic_DNA"/>
</dbReference>
<dbReference type="AlphaFoldDB" id="A0A9P6HNK3"/>
<keyword evidence="2" id="KW-1185">Reference proteome</keyword>
<sequence>MASQNVHVLVKSSNLLGQERTRKMIRLTPAGTQPRCDIEQPVTTSASAWVLSGLPANNASSIRQRFAQGVFEVLWAGRNRFERGASGSFLTMMWPIGIFRCGLWLDQIQGVVKGTGCRSSPIHHWGEYAHQETKCMNTGNRNHVGEQYDPRPE</sequence>
<protein>
    <submittedName>
        <fullName evidence="1">Uncharacterized protein</fullName>
    </submittedName>
</protein>